<dbReference type="GeneID" id="78455631"/>
<evidence type="ECO:0000313" key="2">
    <source>
        <dbReference type="EMBL" id="SQJ01017.1"/>
    </source>
</evidence>
<feature type="transmembrane region" description="Helical" evidence="1">
    <location>
        <begin position="204"/>
        <end position="226"/>
    </location>
</feature>
<dbReference type="EMBL" id="LS483487">
    <property type="protein sequence ID" value="SQJ01017.1"/>
    <property type="molecule type" value="Genomic_DNA"/>
</dbReference>
<dbReference type="KEGG" id="ful:C4N20_12470"/>
<reference evidence="2 3" key="1">
    <citation type="submission" date="2018-06" db="EMBL/GenBank/DDBJ databases">
        <authorList>
            <consortium name="Pathogen Informatics"/>
            <person name="Doyle S."/>
        </authorList>
    </citation>
    <scope>NUCLEOTIDE SEQUENCE [LARGE SCALE GENOMIC DNA]</scope>
    <source>
        <strain evidence="2 3">NCTC12112</strain>
    </source>
</reference>
<proteinExistence type="predicted"/>
<sequence>MGLRDINYNSYTYPAEDIIEYSRINTDIKMFEQKERAKIKQATYFKISEIGKDNEFIKIDKLNINSFHIDVKDKIFVFSGDINPGDETIKLSRLSKESRIKTPFFKNVEISIASMDGDNINVNKFNFIGYVANYYEIFDNKGNGRFELVITHRENFYNENLIITRKNELLAIAKFPNKKEKLLIPLSKEEAKREVQKGFQTENLLFSSAGIICAGIGITAGATALAAGGLTVAATIGVGVTILYCANTIFSGIQSLRLDYIGDDEELVKDNWKINPIKWSFGELISYTIGEDKRAIGHAGYYLSEIVVGGIGLKDTAKSLRVASNFKHVKISGYHPVLGKMAGSTKKIKKGRAIYNGFQLTTGGYNLKIQTEGFKENKEKIAN</sequence>
<evidence type="ECO:0000313" key="3">
    <source>
        <dbReference type="Proteomes" id="UP000249008"/>
    </source>
</evidence>
<organism evidence="2 3">
    <name type="scientific">Fusobacterium ulcerans</name>
    <dbReference type="NCBI Taxonomy" id="861"/>
    <lineage>
        <taxon>Bacteria</taxon>
        <taxon>Fusobacteriati</taxon>
        <taxon>Fusobacteriota</taxon>
        <taxon>Fusobacteriia</taxon>
        <taxon>Fusobacteriales</taxon>
        <taxon>Fusobacteriaceae</taxon>
        <taxon>Fusobacterium</taxon>
    </lineage>
</organism>
<name>A0AAX2JC52_9FUSO</name>
<feature type="transmembrane region" description="Helical" evidence="1">
    <location>
        <begin position="232"/>
        <end position="250"/>
    </location>
</feature>
<keyword evidence="1" id="KW-1133">Transmembrane helix</keyword>
<evidence type="ECO:0000256" key="1">
    <source>
        <dbReference type="SAM" id="Phobius"/>
    </source>
</evidence>
<dbReference type="RefSeq" id="WP_005976844.1">
    <property type="nucleotide sequence ID" value="NZ_CABKNW010000001.1"/>
</dbReference>
<protein>
    <submittedName>
        <fullName evidence="2">Uncharacterized protein</fullName>
    </submittedName>
</protein>
<dbReference type="Proteomes" id="UP000249008">
    <property type="component" value="Chromosome 1"/>
</dbReference>
<dbReference type="AlphaFoldDB" id="A0AAX2JC52"/>
<accession>A0AAX2JC52</accession>
<gene>
    <name evidence="2" type="ORF">NCTC12112_01059</name>
</gene>
<keyword evidence="1" id="KW-0812">Transmembrane</keyword>
<keyword evidence="1" id="KW-0472">Membrane</keyword>